<accession>A0A858RHJ8</accession>
<dbReference type="KEGG" id="luo:HHL09_09400"/>
<proteinExistence type="predicted"/>
<evidence type="ECO:0000313" key="1">
    <source>
        <dbReference type="EMBL" id="QJE95988.1"/>
    </source>
</evidence>
<sequence length="179" mass="19624">MKLAASVSRVNPGNVSTIKRETDSQLEDFLKEIGFGDIGELEGAILKAGIQAVLDQVKANGELTVPLSFAVVPSGKGPLFLKERTVRYMRECCAIAGVDLSEWAEKWIGDDGEQGQVHDALSGRLDVAQIGLCHDIVVEEVERTTEEEDALFERMREVAFRYQQELKQEAAASVEGGEE</sequence>
<evidence type="ECO:0000313" key="2">
    <source>
        <dbReference type="Proteomes" id="UP000501812"/>
    </source>
</evidence>
<keyword evidence="2" id="KW-1185">Reference proteome</keyword>
<dbReference type="EMBL" id="CP051774">
    <property type="protein sequence ID" value="QJE95988.1"/>
    <property type="molecule type" value="Genomic_DNA"/>
</dbReference>
<protein>
    <submittedName>
        <fullName evidence="1">Uncharacterized protein</fullName>
    </submittedName>
</protein>
<reference evidence="1 2" key="1">
    <citation type="submission" date="2020-04" db="EMBL/GenBank/DDBJ databases">
        <title>Luteolibacter sp. G-1-1-1 isolated from soil.</title>
        <authorList>
            <person name="Dahal R.H."/>
        </authorList>
    </citation>
    <scope>NUCLEOTIDE SEQUENCE [LARGE SCALE GENOMIC DNA]</scope>
    <source>
        <strain evidence="1 2">G-1-1-1</strain>
    </source>
</reference>
<dbReference type="AlphaFoldDB" id="A0A858RHJ8"/>
<organism evidence="1 2">
    <name type="scientific">Luteolibacter luteus</name>
    <dbReference type="NCBI Taxonomy" id="2728835"/>
    <lineage>
        <taxon>Bacteria</taxon>
        <taxon>Pseudomonadati</taxon>
        <taxon>Verrucomicrobiota</taxon>
        <taxon>Verrucomicrobiia</taxon>
        <taxon>Verrucomicrobiales</taxon>
        <taxon>Verrucomicrobiaceae</taxon>
        <taxon>Luteolibacter</taxon>
    </lineage>
</organism>
<name>A0A858RHJ8_9BACT</name>
<dbReference type="Proteomes" id="UP000501812">
    <property type="component" value="Chromosome"/>
</dbReference>
<dbReference type="RefSeq" id="WP_169454301.1">
    <property type="nucleotide sequence ID" value="NZ_CP051774.1"/>
</dbReference>
<gene>
    <name evidence="1" type="ORF">HHL09_09400</name>
</gene>